<keyword evidence="11" id="KW-1185">Reference proteome</keyword>
<comment type="similarity">
    <text evidence="6">Belongs to the DEAD box helicase family.</text>
</comment>
<comment type="function">
    <text evidence="6">RNA helicase.</text>
</comment>
<evidence type="ECO:0000256" key="2">
    <source>
        <dbReference type="ARBA" id="ARBA00022801"/>
    </source>
</evidence>
<keyword evidence="5 6" id="KW-0694">RNA-binding</keyword>
<dbReference type="InterPro" id="IPR014001">
    <property type="entry name" value="Helicase_ATP-bd"/>
</dbReference>
<sequence length="665" mass="74474">MKLEWPELHEGTQRFLADQEFAIPTPVQNVVIPYVVNSTSVSVESETGSGKTLSFLIPLIELLHKQKTLTGLLSLIVLPTRDLAIQVHSVLVSLLAYHPDLSATPLLVLGADHSQDKAIDRWAKDPSAPAVIVGTPGRLHSDLMSRLKMEHTLPIALKGFQYLILDECDRLLTYGGVQSHKAMAMDMSQQVREIVGLLPKQRVTGMFSATAPPPDVVDLVLGSEGRTRATIRLTREDGPLPSALENKYIVVDHRYKVVRLLGLIRRAAVRGDKAIVFVNQRKMIRYLEQCLTHPSIAQFYSAKGSGRPDPTLQFIHGKFKQGERHAVIESFSQSGSGAKVLVASDVVARGIDFTDVTTVIQFDPPTQKETFIHRVGRSGRAGRAGENITLVDPATADAYLAYLTQTEHVTLQPLEQADEWWPVDTKGTILTPEVPLTEDDYDLKHRLAKTVGKAIKEAKTVKRQKDKGVRVKEKEAAAVQAKVDVLVAKETALKEKHSQARNHPVMEAIRSIARSDRDFYDIQSEAFKMYLSGYTHHFLGYIFEKNKLDIGGVATGMGMIALPHRLDEYKTTYVWFVKESMNVGEIPYLDPGKEKARLEKVTEAKQRRAEQEAAKKKAEAERLKAVKTKREDRKVQRGQTMSKEDLDDLMDDYKSLKRAKKEKKR</sequence>
<dbReference type="GO" id="GO:0003724">
    <property type="term" value="F:RNA helicase activity"/>
    <property type="evidence" value="ECO:0007669"/>
    <property type="project" value="UniProtKB-EC"/>
</dbReference>
<dbReference type="AlphaFoldDB" id="A0A8J6E0I2"/>
<feature type="domain" description="Helicase C-terminal" evidence="9">
    <location>
        <begin position="256"/>
        <end position="429"/>
    </location>
</feature>
<gene>
    <name evidence="10" type="ORF">J8273_6840</name>
</gene>
<keyword evidence="2 6" id="KW-0378">Hydrolase</keyword>
<dbReference type="InterPro" id="IPR011545">
    <property type="entry name" value="DEAD/DEAH_box_helicase_dom"/>
</dbReference>
<dbReference type="SMART" id="SM00490">
    <property type="entry name" value="HELICc"/>
    <property type="match status" value="1"/>
</dbReference>
<dbReference type="GO" id="GO:0005524">
    <property type="term" value="F:ATP binding"/>
    <property type="evidence" value="ECO:0007669"/>
    <property type="project" value="UniProtKB-UniRule"/>
</dbReference>
<feature type="domain" description="Helicase ATP-binding" evidence="8">
    <location>
        <begin position="32"/>
        <end position="229"/>
    </location>
</feature>
<evidence type="ECO:0000259" key="8">
    <source>
        <dbReference type="PROSITE" id="PS51192"/>
    </source>
</evidence>
<evidence type="ECO:0000256" key="4">
    <source>
        <dbReference type="ARBA" id="ARBA00022840"/>
    </source>
</evidence>
<dbReference type="Pfam" id="PF00271">
    <property type="entry name" value="Helicase_C"/>
    <property type="match status" value="1"/>
</dbReference>
<dbReference type="PROSITE" id="PS51192">
    <property type="entry name" value="HELICASE_ATP_BIND_1"/>
    <property type="match status" value="1"/>
</dbReference>
<evidence type="ECO:0000256" key="3">
    <source>
        <dbReference type="ARBA" id="ARBA00022806"/>
    </source>
</evidence>
<evidence type="ECO:0000256" key="6">
    <source>
        <dbReference type="RuleBase" id="RU365068"/>
    </source>
</evidence>
<feature type="region of interest" description="Disordered" evidence="7">
    <location>
        <begin position="606"/>
        <end position="665"/>
    </location>
</feature>
<dbReference type="EC" id="3.6.4.13" evidence="6"/>
<evidence type="ECO:0000259" key="9">
    <source>
        <dbReference type="PROSITE" id="PS51194"/>
    </source>
</evidence>
<dbReference type="OrthoDB" id="7396459at2759"/>
<evidence type="ECO:0000256" key="5">
    <source>
        <dbReference type="ARBA" id="ARBA00022884"/>
    </source>
</evidence>
<keyword evidence="1 6" id="KW-0547">Nucleotide-binding</keyword>
<dbReference type="InterPro" id="IPR001650">
    <property type="entry name" value="Helicase_C-like"/>
</dbReference>
<keyword evidence="3 6" id="KW-0347">Helicase</keyword>
<dbReference type="SMART" id="SM00487">
    <property type="entry name" value="DEXDc"/>
    <property type="match status" value="1"/>
</dbReference>
<reference evidence="10" key="1">
    <citation type="submission" date="2021-05" db="EMBL/GenBank/DDBJ databases">
        <title>A free-living protist that lacks canonical eukaryotic 1 DNA replication and segregation systems.</title>
        <authorList>
            <person name="Salas-Leiva D.E."/>
            <person name="Tromer E.C."/>
            <person name="Curtis B.A."/>
            <person name="Jerlstrom-Hultqvist J."/>
            <person name="Kolisko M."/>
            <person name="Yi Z."/>
            <person name="Salas-Leiva J.S."/>
            <person name="Gallot-Lavallee L."/>
            <person name="Kops G.J.P.L."/>
            <person name="Archibald J.M."/>
            <person name="Simpson A.G.B."/>
            <person name="Roger A.J."/>
        </authorList>
    </citation>
    <scope>NUCLEOTIDE SEQUENCE</scope>
    <source>
        <strain evidence="10">BICM</strain>
    </source>
</reference>
<feature type="compositionally biased region" description="Basic residues" evidence="7">
    <location>
        <begin position="656"/>
        <end position="665"/>
    </location>
</feature>
<accession>A0A8J6E0I2</accession>
<name>A0A8J6E0I2_9EUKA</name>
<organism evidence="10 11">
    <name type="scientific">Carpediemonas membranifera</name>
    <dbReference type="NCBI Taxonomy" id="201153"/>
    <lineage>
        <taxon>Eukaryota</taxon>
        <taxon>Metamonada</taxon>
        <taxon>Carpediemonas-like organisms</taxon>
        <taxon>Carpediemonas</taxon>
    </lineage>
</organism>
<feature type="compositionally biased region" description="Basic and acidic residues" evidence="7">
    <location>
        <begin position="606"/>
        <end position="635"/>
    </location>
</feature>
<dbReference type="GO" id="GO:0016787">
    <property type="term" value="F:hydrolase activity"/>
    <property type="evidence" value="ECO:0007669"/>
    <property type="project" value="UniProtKB-KW"/>
</dbReference>
<dbReference type="InterPro" id="IPR025313">
    <property type="entry name" value="SPB4-like_CTE"/>
</dbReference>
<comment type="domain">
    <text evidence="6">The Q motif is unique to and characteristic of the DEAD box family of RNA helicases and controls ATP binding and hydrolysis.</text>
</comment>
<dbReference type="Pfam" id="PF13959">
    <property type="entry name" value="CTE_SPB4"/>
    <property type="match status" value="1"/>
</dbReference>
<comment type="catalytic activity">
    <reaction evidence="6">
        <text>ATP + H2O = ADP + phosphate + H(+)</text>
        <dbReference type="Rhea" id="RHEA:13065"/>
        <dbReference type="ChEBI" id="CHEBI:15377"/>
        <dbReference type="ChEBI" id="CHEBI:15378"/>
        <dbReference type="ChEBI" id="CHEBI:30616"/>
        <dbReference type="ChEBI" id="CHEBI:43474"/>
        <dbReference type="ChEBI" id="CHEBI:456216"/>
        <dbReference type="EC" id="3.6.4.13"/>
    </reaction>
</comment>
<dbReference type="Proteomes" id="UP000717585">
    <property type="component" value="Unassembled WGS sequence"/>
</dbReference>
<dbReference type="PROSITE" id="PS51194">
    <property type="entry name" value="HELICASE_CTER"/>
    <property type="match status" value="1"/>
</dbReference>
<comment type="caution">
    <text evidence="10">The sequence shown here is derived from an EMBL/GenBank/DDBJ whole genome shotgun (WGS) entry which is preliminary data.</text>
</comment>
<dbReference type="Gene3D" id="3.40.50.300">
    <property type="entry name" value="P-loop containing nucleotide triphosphate hydrolases"/>
    <property type="match status" value="2"/>
</dbReference>
<evidence type="ECO:0000256" key="1">
    <source>
        <dbReference type="ARBA" id="ARBA00022741"/>
    </source>
</evidence>
<protein>
    <recommendedName>
        <fullName evidence="6">ATP-dependent RNA helicase</fullName>
        <ecNumber evidence="6">3.6.4.13</ecNumber>
    </recommendedName>
</protein>
<proteinExistence type="inferred from homology"/>
<dbReference type="Pfam" id="PF00270">
    <property type="entry name" value="DEAD"/>
    <property type="match status" value="1"/>
</dbReference>
<evidence type="ECO:0000313" key="11">
    <source>
        <dbReference type="Proteomes" id="UP000717585"/>
    </source>
</evidence>
<dbReference type="InterPro" id="IPR027417">
    <property type="entry name" value="P-loop_NTPase"/>
</dbReference>
<dbReference type="EMBL" id="JAHDYR010000047">
    <property type="protein sequence ID" value="KAG9391886.1"/>
    <property type="molecule type" value="Genomic_DNA"/>
</dbReference>
<dbReference type="GO" id="GO:0003723">
    <property type="term" value="F:RNA binding"/>
    <property type="evidence" value="ECO:0007669"/>
    <property type="project" value="UniProtKB-UniRule"/>
</dbReference>
<keyword evidence="4 6" id="KW-0067">ATP-binding</keyword>
<evidence type="ECO:0000313" key="10">
    <source>
        <dbReference type="EMBL" id="KAG9391886.1"/>
    </source>
</evidence>
<dbReference type="PANTHER" id="PTHR24031">
    <property type="entry name" value="RNA HELICASE"/>
    <property type="match status" value="1"/>
</dbReference>
<evidence type="ECO:0000256" key="7">
    <source>
        <dbReference type="SAM" id="MobiDB-lite"/>
    </source>
</evidence>
<dbReference type="SUPFAM" id="SSF52540">
    <property type="entry name" value="P-loop containing nucleoside triphosphate hydrolases"/>
    <property type="match status" value="1"/>
</dbReference>
<dbReference type="CDD" id="cd18787">
    <property type="entry name" value="SF2_C_DEAD"/>
    <property type="match status" value="1"/>
</dbReference>